<feature type="compositionally biased region" description="Basic and acidic residues" evidence="1">
    <location>
        <begin position="77"/>
        <end position="91"/>
    </location>
</feature>
<evidence type="ECO:0000313" key="3">
    <source>
        <dbReference type="Proteomes" id="UP000015105"/>
    </source>
</evidence>
<proteinExistence type="predicted"/>
<organism evidence="2 3">
    <name type="scientific">Aegilops tauschii subsp. strangulata</name>
    <name type="common">Goatgrass</name>
    <dbReference type="NCBI Taxonomy" id="200361"/>
    <lineage>
        <taxon>Eukaryota</taxon>
        <taxon>Viridiplantae</taxon>
        <taxon>Streptophyta</taxon>
        <taxon>Embryophyta</taxon>
        <taxon>Tracheophyta</taxon>
        <taxon>Spermatophyta</taxon>
        <taxon>Magnoliopsida</taxon>
        <taxon>Liliopsida</taxon>
        <taxon>Poales</taxon>
        <taxon>Poaceae</taxon>
        <taxon>BOP clade</taxon>
        <taxon>Pooideae</taxon>
        <taxon>Triticodae</taxon>
        <taxon>Triticeae</taxon>
        <taxon>Triticinae</taxon>
        <taxon>Aegilops</taxon>
    </lineage>
</organism>
<reference evidence="2" key="3">
    <citation type="journal article" date="2017" name="Nature">
        <title>Genome sequence of the progenitor of the wheat D genome Aegilops tauschii.</title>
        <authorList>
            <person name="Luo M.C."/>
            <person name="Gu Y.Q."/>
            <person name="Puiu D."/>
            <person name="Wang H."/>
            <person name="Twardziok S.O."/>
            <person name="Deal K.R."/>
            <person name="Huo N."/>
            <person name="Zhu T."/>
            <person name="Wang L."/>
            <person name="Wang Y."/>
            <person name="McGuire P.E."/>
            <person name="Liu S."/>
            <person name="Long H."/>
            <person name="Ramasamy R.K."/>
            <person name="Rodriguez J.C."/>
            <person name="Van S.L."/>
            <person name="Yuan L."/>
            <person name="Wang Z."/>
            <person name="Xia Z."/>
            <person name="Xiao L."/>
            <person name="Anderson O.D."/>
            <person name="Ouyang S."/>
            <person name="Liang Y."/>
            <person name="Zimin A.V."/>
            <person name="Pertea G."/>
            <person name="Qi P."/>
            <person name="Bennetzen J.L."/>
            <person name="Dai X."/>
            <person name="Dawson M.W."/>
            <person name="Muller H.G."/>
            <person name="Kugler K."/>
            <person name="Rivarola-Duarte L."/>
            <person name="Spannagl M."/>
            <person name="Mayer K.F.X."/>
            <person name="Lu F.H."/>
            <person name="Bevan M.W."/>
            <person name="Leroy P."/>
            <person name="Li P."/>
            <person name="You F.M."/>
            <person name="Sun Q."/>
            <person name="Liu Z."/>
            <person name="Lyons E."/>
            <person name="Wicker T."/>
            <person name="Salzberg S.L."/>
            <person name="Devos K.M."/>
            <person name="Dvorak J."/>
        </authorList>
    </citation>
    <scope>NUCLEOTIDE SEQUENCE [LARGE SCALE GENOMIC DNA]</scope>
    <source>
        <strain evidence="2">cv. AL8/78</strain>
    </source>
</reference>
<name>A0A453DP88_AEGTS</name>
<protein>
    <submittedName>
        <fullName evidence="2">Uncharacterized protein</fullName>
    </submittedName>
</protein>
<dbReference type="AlphaFoldDB" id="A0A453DP88"/>
<evidence type="ECO:0000313" key="2">
    <source>
        <dbReference type="EnsemblPlants" id="AET3Gv20025500.15"/>
    </source>
</evidence>
<feature type="compositionally biased region" description="Basic residues" evidence="1">
    <location>
        <begin position="7"/>
        <end position="17"/>
    </location>
</feature>
<reference evidence="3" key="2">
    <citation type="journal article" date="2017" name="Nat. Plants">
        <title>The Aegilops tauschii genome reveals multiple impacts of transposons.</title>
        <authorList>
            <person name="Zhao G."/>
            <person name="Zou C."/>
            <person name="Li K."/>
            <person name="Wang K."/>
            <person name="Li T."/>
            <person name="Gao L."/>
            <person name="Zhang X."/>
            <person name="Wang H."/>
            <person name="Yang Z."/>
            <person name="Liu X."/>
            <person name="Jiang W."/>
            <person name="Mao L."/>
            <person name="Kong X."/>
            <person name="Jiao Y."/>
            <person name="Jia J."/>
        </authorList>
    </citation>
    <scope>NUCLEOTIDE SEQUENCE [LARGE SCALE GENOMIC DNA]</scope>
    <source>
        <strain evidence="3">cv. AL8/78</strain>
    </source>
</reference>
<dbReference type="Proteomes" id="UP000015105">
    <property type="component" value="Chromosome 3D"/>
</dbReference>
<keyword evidence="3" id="KW-1185">Reference proteome</keyword>
<dbReference type="EnsemblPlants" id="AET3Gv20025500.15">
    <property type="protein sequence ID" value="AET3Gv20025500.15"/>
    <property type="gene ID" value="AET3Gv20025500"/>
</dbReference>
<accession>A0A453DP88</accession>
<sequence>RAPSRRAVPRRRGKRHIAVPSHHPRTSEPYLLPILLLRPRPSLPHPAAFPELSRPPALLAAHKDLARPRPRSCPLLRRSEPPRTDARAVAS</sequence>
<dbReference type="Gramene" id="AET3Gv20025500.15">
    <property type="protein sequence ID" value="AET3Gv20025500.15"/>
    <property type="gene ID" value="AET3Gv20025500"/>
</dbReference>
<feature type="region of interest" description="Disordered" evidence="1">
    <location>
        <begin position="1"/>
        <end position="25"/>
    </location>
</feature>
<feature type="region of interest" description="Disordered" evidence="1">
    <location>
        <begin position="64"/>
        <end position="91"/>
    </location>
</feature>
<reference evidence="2" key="4">
    <citation type="submission" date="2019-03" db="UniProtKB">
        <authorList>
            <consortium name="EnsemblPlants"/>
        </authorList>
    </citation>
    <scope>IDENTIFICATION</scope>
</reference>
<reference evidence="2" key="5">
    <citation type="journal article" date="2021" name="G3 (Bethesda)">
        <title>Aegilops tauschii genome assembly Aet v5.0 features greater sequence contiguity and improved annotation.</title>
        <authorList>
            <person name="Wang L."/>
            <person name="Zhu T."/>
            <person name="Rodriguez J.C."/>
            <person name="Deal K.R."/>
            <person name="Dubcovsky J."/>
            <person name="McGuire P.E."/>
            <person name="Lux T."/>
            <person name="Spannagl M."/>
            <person name="Mayer K.F.X."/>
            <person name="Baldrich P."/>
            <person name="Meyers B.C."/>
            <person name="Huo N."/>
            <person name="Gu Y.Q."/>
            <person name="Zhou H."/>
            <person name="Devos K.M."/>
            <person name="Bennetzen J.L."/>
            <person name="Unver T."/>
            <person name="Budak H."/>
            <person name="Gulick P.J."/>
            <person name="Galiba G."/>
            <person name="Kalapos B."/>
            <person name="Nelson D.R."/>
            <person name="Li P."/>
            <person name="You F.M."/>
            <person name="Luo M.C."/>
            <person name="Dvorak J."/>
        </authorList>
    </citation>
    <scope>NUCLEOTIDE SEQUENCE [LARGE SCALE GENOMIC DNA]</scope>
    <source>
        <strain evidence="2">cv. AL8/78</strain>
    </source>
</reference>
<reference evidence="3" key="1">
    <citation type="journal article" date="2014" name="Science">
        <title>Ancient hybridizations among the ancestral genomes of bread wheat.</title>
        <authorList>
            <consortium name="International Wheat Genome Sequencing Consortium,"/>
            <person name="Marcussen T."/>
            <person name="Sandve S.R."/>
            <person name="Heier L."/>
            <person name="Spannagl M."/>
            <person name="Pfeifer M."/>
            <person name="Jakobsen K.S."/>
            <person name="Wulff B.B."/>
            <person name="Steuernagel B."/>
            <person name="Mayer K.F."/>
            <person name="Olsen O.A."/>
        </authorList>
    </citation>
    <scope>NUCLEOTIDE SEQUENCE [LARGE SCALE GENOMIC DNA]</scope>
    <source>
        <strain evidence="3">cv. AL8/78</strain>
    </source>
</reference>
<evidence type="ECO:0000256" key="1">
    <source>
        <dbReference type="SAM" id="MobiDB-lite"/>
    </source>
</evidence>